<dbReference type="InterPro" id="IPR037203">
    <property type="entry name" value="T3SS_needle-like_sf"/>
</dbReference>
<dbReference type="AlphaFoldDB" id="A0A1T4V3E1"/>
<name>A0A1T4V3E1_9GAMM</name>
<dbReference type="STRING" id="83771.SAMN02910357_01268"/>
<dbReference type="Proteomes" id="UP000242432">
    <property type="component" value="Unassembled WGS sequence"/>
</dbReference>
<sequence length="77" mass="8414">MDLASLGISSLQNRMDQQKATLEEAIAKVGSGSGEDQQKDMIMLQFQLGQYNAMVETVSNITKSMTDMLKSLAQKVS</sequence>
<evidence type="ECO:0000313" key="2">
    <source>
        <dbReference type="Proteomes" id="UP000242432"/>
    </source>
</evidence>
<dbReference type="RefSeq" id="WP_078928150.1">
    <property type="nucleotide sequence ID" value="NZ_FUXX01000006.1"/>
</dbReference>
<keyword evidence="2" id="KW-1185">Reference proteome</keyword>
<dbReference type="Pfam" id="PF09392">
    <property type="entry name" value="T3SS_needle_F"/>
    <property type="match status" value="1"/>
</dbReference>
<organism evidence="1 2">
    <name type="scientific">Succinivibrio dextrinosolvens DSM 3072</name>
    <dbReference type="NCBI Taxonomy" id="1123324"/>
    <lineage>
        <taxon>Bacteria</taxon>
        <taxon>Pseudomonadati</taxon>
        <taxon>Pseudomonadota</taxon>
        <taxon>Gammaproteobacteria</taxon>
        <taxon>Aeromonadales</taxon>
        <taxon>Succinivibrionaceae</taxon>
        <taxon>Succinivibrio</taxon>
    </lineage>
</organism>
<reference evidence="2" key="1">
    <citation type="submission" date="2017-02" db="EMBL/GenBank/DDBJ databases">
        <authorList>
            <person name="Varghese N."/>
            <person name="Submissions S."/>
        </authorList>
    </citation>
    <scope>NUCLEOTIDE SEQUENCE [LARGE SCALE GENOMIC DNA]</scope>
    <source>
        <strain evidence="2">DSM 3072</strain>
    </source>
</reference>
<dbReference type="Gene3D" id="1.20.58.90">
    <property type="match status" value="1"/>
</dbReference>
<dbReference type="SUPFAM" id="SSF140129">
    <property type="entry name" value="MxiH-like"/>
    <property type="match status" value="1"/>
</dbReference>
<dbReference type="EMBL" id="FUXX01000006">
    <property type="protein sequence ID" value="SKA59041.1"/>
    <property type="molecule type" value="Genomic_DNA"/>
</dbReference>
<dbReference type="GO" id="GO:0015031">
    <property type="term" value="P:protein transport"/>
    <property type="evidence" value="ECO:0007669"/>
    <property type="project" value="InterPro"/>
</dbReference>
<accession>A0A1T4V3E1</accession>
<gene>
    <name evidence="1" type="ORF">SAMN02745213_00580</name>
</gene>
<dbReference type="InterPro" id="IPR021123">
    <property type="entry name" value="T3SS_needle-like"/>
</dbReference>
<protein>
    <submittedName>
        <fullName evidence="1">Type III secretion system major needle protein, YscF/MxiH/PrgI family</fullName>
    </submittedName>
</protein>
<proteinExistence type="predicted"/>
<evidence type="ECO:0000313" key="1">
    <source>
        <dbReference type="EMBL" id="SKA59041.1"/>
    </source>
</evidence>